<keyword evidence="3" id="KW-0238">DNA-binding</keyword>
<evidence type="ECO:0000256" key="1">
    <source>
        <dbReference type="ARBA" id="ARBA00004123"/>
    </source>
</evidence>
<keyword evidence="2" id="KW-0805">Transcription regulation</keyword>
<evidence type="ECO:0000256" key="3">
    <source>
        <dbReference type="ARBA" id="ARBA00023125"/>
    </source>
</evidence>
<dbReference type="PANTHER" id="PTHR16223:SF125">
    <property type="entry name" value="OS08G0506700 PROTEIN"/>
    <property type="match status" value="1"/>
</dbReference>
<reference evidence="7" key="1">
    <citation type="submission" date="2022-02" db="EMBL/GenBank/DDBJ databases">
        <authorList>
            <person name="Henning P.M."/>
            <person name="McCubbin A.G."/>
            <person name="Shore J.S."/>
        </authorList>
    </citation>
    <scope>NUCLEOTIDE SEQUENCE</scope>
    <source>
        <strain evidence="7">F60SS</strain>
        <tissue evidence="7">Leaves</tissue>
    </source>
</reference>
<proteinExistence type="predicted"/>
<dbReference type="Proteomes" id="UP001141552">
    <property type="component" value="Unassembled WGS sequence"/>
</dbReference>
<dbReference type="EMBL" id="JAKUCV010005861">
    <property type="protein sequence ID" value="KAJ4829571.1"/>
    <property type="molecule type" value="Genomic_DNA"/>
</dbReference>
<feature type="domain" description="BHLH" evidence="6">
    <location>
        <begin position="262"/>
        <end position="312"/>
    </location>
</feature>
<dbReference type="Gene3D" id="4.10.280.10">
    <property type="entry name" value="Helix-loop-helix DNA-binding domain"/>
    <property type="match status" value="1"/>
</dbReference>
<dbReference type="GO" id="GO:0005634">
    <property type="term" value="C:nucleus"/>
    <property type="evidence" value="ECO:0007669"/>
    <property type="project" value="UniProtKB-SubCell"/>
</dbReference>
<protein>
    <recommendedName>
        <fullName evidence="6">BHLH domain-containing protein</fullName>
    </recommendedName>
</protein>
<evidence type="ECO:0000256" key="5">
    <source>
        <dbReference type="ARBA" id="ARBA00023242"/>
    </source>
</evidence>
<dbReference type="PROSITE" id="PS50888">
    <property type="entry name" value="BHLH"/>
    <property type="match status" value="1"/>
</dbReference>
<dbReference type="OrthoDB" id="2019494at2759"/>
<dbReference type="InterPro" id="IPR036638">
    <property type="entry name" value="HLH_DNA-bd_sf"/>
</dbReference>
<comment type="subcellular location">
    <subcellularLocation>
        <location evidence="1">Nucleus</location>
    </subcellularLocation>
</comment>
<dbReference type="SMART" id="SM00353">
    <property type="entry name" value="HLH"/>
    <property type="match status" value="1"/>
</dbReference>
<dbReference type="FunFam" id="4.10.280.10:FF:000021">
    <property type="entry name" value="Transcription factor bHLH130 family"/>
    <property type="match status" value="1"/>
</dbReference>
<dbReference type="InterPro" id="IPR011598">
    <property type="entry name" value="bHLH_dom"/>
</dbReference>
<dbReference type="AlphaFoldDB" id="A0A9Q0FDV3"/>
<keyword evidence="8" id="KW-1185">Reference proteome</keyword>
<dbReference type="GO" id="GO:0000978">
    <property type="term" value="F:RNA polymerase II cis-regulatory region sequence-specific DNA binding"/>
    <property type="evidence" value="ECO:0007669"/>
    <property type="project" value="TreeGrafter"/>
</dbReference>
<keyword evidence="4" id="KW-0804">Transcription</keyword>
<evidence type="ECO:0000256" key="2">
    <source>
        <dbReference type="ARBA" id="ARBA00023015"/>
    </source>
</evidence>
<gene>
    <name evidence="7" type="ORF">Tsubulata_031622</name>
</gene>
<dbReference type="CDD" id="cd11393">
    <property type="entry name" value="bHLH_AtbHLH_like"/>
    <property type="match status" value="1"/>
</dbReference>
<evidence type="ECO:0000313" key="8">
    <source>
        <dbReference type="Proteomes" id="UP001141552"/>
    </source>
</evidence>
<dbReference type="InterPro" id="IPR045843">
    <property type="entry name" value="IND-like"/>
</dbReference>
<reference evidence="7" key="2">
    <citation type="journal article" date="2023" name="Plants (Basel)">
        <title>Annotation of the Turnera subulata (Passifloraceae) Draft Genome Reveals the S-Locus Evolved after the Divergence of Turneroideae from Passifloroideae in a Stepwise Manner.</title>
        <authorList>
            <person name="Henning P.M."/>
            <person name="Roalson E.H."/>
            <person name="Mir W."/>
            <person name="McCubbin A.G."/>
            <person name="Shore J.S."/>
        </authorList>
    </citation>
    <scope>NUCLEOTIDE SEQUENCE</scope>
    <source>
        <strain evidence="7">F60SS</strain>
    </source>
</reference>
<dbReference type="InterPro" id="IPR045239">
    <property type="entry name" value="bHLH95_bHLH"/>
</dbReference>
<comment type="caution">
    <text evidence="7">The sequence shown here is derived from an EMBL/GenBank/DDBJ whole genome shotgun (WGS) entry which is preliminary data.</text>
</comment>
<evidence type="ECO:0000256" key="4">
    <source>
        <dbReference type="ARBA" id="ARBA00023163"/>
    </source>
</evidence>
<dbReference type="GO" id="GO:0046983">
    <property type="term" value="F:protein dimerization activity"/>
    <property type="evidence" value="ECO:0007669"/>
    <property type="project" value="InterPro"/>
</dbReference>
<name>A0A9Q0FDV3_9ROSI</name>
<dbReference type="SUPFAM" id="SSF47459">
    <property type="entry name" value="HLH, helix-loop-helix DNA-binding domain"/>
    <property type="match status" value="1"/>
</dbReference>
<evidence type="ECO:0000259" key="6">
    <source>
        <dbReference type="PROSITE" id="PS50888"/>
    </source>
</evidence>
<sequence length="351" mass="38514">MDSSGNHNNYDQQPSSGLLRFRSAPSSVLANFHELEDNKPAVRVREGGVNYTNTSSQGYSGLPPHYPRHSSVASSSAMDSSYGLIGSSLARQNSSPAGLLGNFSVQNGYATMRGRGDYAGANGNSEVSPRLKSQLSFPSRIPSSLGMLSQISELASEYMESSPDSRKLVNGSGGGRFYGSSGFPHGSWSDSHLGEDLNGMKDDQDSNAKLFPSTQNRELGNRIHVLSHHLSLPKSTVEMVTMEKFLHFQDSVPCKIRAKRGCATHPRSIAERVRRTRISERMRKLQELVPNMDKQTNTADMLDLAVEYIKDLQKQYKTLSDSRANCKCLSEQKTSTEPAGFTCLDPLSLMH</sequence>
<organism evidence="7 8">
    <name type="scientific">Turnera subulata</name>
    <dbReference type="NCBI Taxonomy" id="218843"/>
    <lineage>
        <taxon>Eukaryota</taxon>
        <taxon>Viridiplantae</taxon>
        <taxon>Streptophyta</taxon>
        <taxon>Embryophyta</taxon>
        <taxon>Tracheophyta</taxon>
        <taxon>Spermatophyta</taxon>
        <taxon>Magnoliopsida</taxon>
        <taxon>eudicotyledons</taxon>
        <taxon>Gunneridae</taxon>
        <taxon>Pentapetalae</taxon>
        <taxon>rosids</taxon>
        <taxon>fabids</taxon>
        <taxon>Malpighiales</taxon>
        <taxon>Passifloraceae</taxon>
        <taxon>Turnera</taxon>
    </lineage>
</organism>
<accession>A0A9Q0FDV3</accession>
<dbReference type="PANTHER" id="PTHR16223">
    <property type="entry name" value="TRANSCRIPTION FACTOR BHLH83-RELATED"/>
    <property type="match status" value="1"/>
</dbReference>
<keyword evidence="5" id="KW-0539">Nucleus</keyword>
<dbReference type="Pfam" id="PF00010">
    <property type="entry name" value="HLH"/>
    <property type="match status" value="1"/>
</dbReference>
<dbReference type="GO" id="GO:0000981">
    <property type="term" value="F:DNA-binding transcription factor activity, RNA polymerase II-specific"/>
    <property type="evidence" value="ECO:0007669"/>
    <property type="project" value="TreeGrafter"/>
</dbReference>
<evidence type="ECO:0000313" key="7">
    <source>
        <dbReference type="EMBL" id="KAJ4829571.1"/>
    </source>
</evidence>